<dbReference type="Proteomes" id="UP000571554">
    <property type="component" value="Unassembled WGS sequence"/>
</dbReference>
<evidence type="ECO:0000256" key="8">
    <source>
        <dbReference type="ARBA" id="ARBA00038388"/>
    </source>
</evidence>
<evidence type="ECO:0000256" key="6">
    <source>
        <dbReference type="ARBA" id="ARBA00022989"/>
    </source>
</evidence>
<dbReference type="PROSITE" id="PS00211">
    <property type="entry name" value="ABC_TRANSPORTER_1"/>
    <property type="match status" value="1"/>
</dbReference>
<dbReference type="InterPro" id="IPR003439">
    <property type="entry name" value="ABC_transporter-like_ATP-bd"/>
</dbReference>
<keyword evidence="6" id="KW-1133">Transmembrane helix</keyword>
<evidence type="ECO:0000256" key="2">
    <source>
        <dbReference type="ARBA" id="ARBA00022475"/>
    </source>
</evidence>
<dbReference type="Pfam" id="PF00005">
    <property type="entry name" value="ABC_tran"/>
    <property type="match status" value="1"/>
</dbReference>
<reference evidence="10 11" key="1">
    <citation type="submission" date="2020-08" db="EMBL/GenBank/DDBJ databases">
        <title>Above-ground endophytic microbial communities from plants in different locations in the United States.</title>
        <authorList>
            <person name="Frank C."/>
        </authorList>
    </citation>
    <scope>NUCLEOTIDE SEQUENCE [LARGE SCALE GENOMIC DNA]</scope>
    <source>
        <strain evidence="10 11">WP4_2_2</strain>
    </source>
</reference>
<organism evidence="10 11">
    <name type="scientific">Paraburkholderia bannensis</name>
    <dbReference type="NCBI Taxonomy" id="765414"/>
    <lineage>
        <taxon>Bacteria</taxon>
        <taxon>Pseudomonadati</taxon>
        <taxon>Pseudomonadota</taxon>
        <taxon>Betaproteobacteria</taxon>
        <taxon>Burkholderiales</taxon>
        <taxon>Burkholderiaceae</taxon>
        <taxon>Paraburkholderia</taxon>
    </lineage>
</organism>
<dbReference type="Gene3D" id="3.40.50.300">
    <property type="entry name" value="P-loop containing nucleotide triphosphate hydrolases"/>
    <property type="match status" value="1"/>
</dbReference>
<evidence type="ECO:0000256" key="5">
    <source>
        <dbReference type="ARBA" id="ARBA00022840"/>
    </source>
</evidence>
<keyword evidence="4" id="KW-0547">Nucleotide-binding</keyword>
<keyword evidence="7" id="KW-0046">Antibiotic resistance</keyword>
<dbReference type="InterPro" id="IPR017911">
    <property type="entry name" value="MacB-like_ATP-bd"/>
</dbReference>
<dbReference type="PANTHER" id="PTHR24220:SF689">
    <property type="entry name" value="LIPOPROTEIN-RELEASING SYSTEM ATP-BINDING PROTEIN LOLD"/>
    <property type="match status" value="1"/>
</dbReference>
<dbReference type="InterPro" id="IPR017871">
    <property type="entry name" value="ABC_transporter-like_CS"/>
</dbReference>
<sequence length="261" mass="28375">MTVLAMTQASEPLVELRQVVKRYQLGESQITALKGVDVTIQAGEFVAAWGPSGSGKSTLCNLIGLLDTPSAGTVLFEGQDAATLSDDARSQARNRKIGFVFQGFNLLPVLSALENVMLPLQVGRRASRACVEAAERRLADVGLAEFASHRPSKLSGGQQQRVAIARALIANPRLVVADEPTANLDSHNAHRIIDLMRSIGEREGTTFVFSTHDERLLGRVDRRIMMRDGALIEDCSHDCSEAPRVESRNYGTVNYSMTGRV</sequence>
<evidence type="ECO:0000313" key="10">
    <source>
        <dbReference type="EMBL" id="MBB6103654.1"/>
    </source>
</evidence>
<evidence type="ECO:0000313" key="11">
    <source>
        <dbReference type="Proteomes" id="UP000571554"/>
    </source>
</evidence>
<dbReference type="InterPro" id="IPR027417">
    <property type="entry name" value="P-loop_NTPase"/>
</dbReference>
<dbReference type="PROSITE" id="PS50893">
    <property type="entry name" value="ABC_TRANSPORTER_2"/>
    <property type="match status" value="1"/>
</dbReference>
<keyword evidence="5 10" id="KW-0067">ATP-binding</keyword>
<feature type="domain" description="ABC transporter" evidence="9">
    <location>
        <begin position="14"/>
        <end position="253"/>
    </location>
</feature>
<comment type="caution">
    <text evidence="10">The sequence shown here is derived from an EMBL/GenBank/DDBJ whole genome shotgun (WGS) entry which is preliminary data.</text>
</comment>
<comment type="similarity">
    <text evidence="8">Belongs to the ABC transporter superfamily. Macrolide exporter (TC 3.A.1.122) family.</text>
</comment>
<dbReference type="GO" id="GO:0016887">
    <property type="term" value="F:ATP hydrolysis activity"/>
    <property type="evidence" value="ECO:0007669"/>
    <property type="project" value="InterPro"/>
</dbReference>
<keyword evidence="3" id="KW-0997">Cell inner membrane</keyword>
<accession>A0A7W9TYF7</accession>
<gene>
    <name evidence="10" type="ORF">F4827_003509</name>
</gene>
<evidence type="ECO:0000256" key="1">
    <source>
        <dbReference type="ARBA" id="ARBA00022448"/>
    </source>
</evidence>
<keyword evidence="2" id="KW-1003">Cell membrane</keyword>
<evidence type="ECO:0000256" key="3">
    <source>
        <dbReference type="ARBA" id="ARBA00022519"/>
    </source>
</evidence>
<dbReference type="SUPFAM" id="SSF52540">
    <property type="entry name" value="P-loop containing nucleoside triphosphate hydrolases"/>
    <property type="match status" value="1"/>
</dbReference>
<dbReference type="InterPro" id="IPR015854">
    <property type="entry name" value="ABC_transpr_LolD-like"/>
</dbReference>
<dbReference type="PANTHER" id="PTHR24220">
    <property type="entry name" value="IMPORT ATP-BINDING PROTEIN"/>
    <property type="match status" value="1"/>
</dbReference>
<keyword evidence="6" id="KW-0812">Transmembrane</keyword>
<dbReference type="AlphaFoldDB" id="A0A7W9TYF7"/>
<dbReference type="GO" id="GO:0089705">
    <property type="term" value="P:protein localization to outer membrane"/>
    <property type="evidence" value="ECO:0007669"/>
    <property type="project" value="TreeGrafter"/>
</dbReference>
<dbReference type="GO" id="GO:0044874">
    <property type="term" value="P:lipoprotein localization to outer membrane"/>
    <property type="evidence" value="ECO:0007669"/>
    <property type="project" value="TreeGrafter"/>
</dbReference>
<evidence type="ECO:0000256" key="4">
    <source>
        <dbReference type="ARBA" id="ARBA00022741"/>
    </source>
</evidence>
<proteinExistence type="inferred from homology"/>
<dbReference type="RefSeq" id="WP_260175252.1">
    <property type="nucleotide sequence ID" value="NZ_JACHBW010000009.1"/>
</dbReference>
<dbReference type="GO" id="GO:0005524">
    <property type="term" value="F:ATP binding"/>
    <property type="evidence" value="ECO:0007669"/>
    <property type="project" value="UniProtKB-KW"/>
</dbReference>
<name>A0A7W9TYF7_9BURK</name>
<dbReference type="GO" id="GO:0022857">
    <property type="term" value="F:transmembrane transporter activity"/>
    <property type="evidence" value="ECO:0007669"/>
    <property type="project" value="TreeGrafter"/>
</dbReference>
<dbReference type="EMBL" id="JACHBW010000009">
    <property type="protein sequence ID" value="MBB6103654.1"/>
    <property type="molecule type" value="Genomic_DNA"/>
</dbReference>
<dbReference type="GO" id="GO:0005886">
    <property type="term" value="C:plasma membrane"/>
    <property type="evidence" value="ECO:0007669"/>
    <property type="project" value="TreeGrafter"/>
</dbReference>
<evidence type="ECO:0000259" key="9">
    <source>
        <dbReference type="PROSITE" id="PS50893"/>
    </source>
</evidence>
<protein>
    <submittedName>
        <fullName evidence="10">Putative ABC transport system ATP-binding protein</fullName>
    </submittedName>
</protein>
<dbReference type="CDD" id="cd03255">
    <property type="entry name" value="ABC_MJ0796_LolCDE_FtsE"/>
    <property type="match status" value="1"/>
</dbReference>
<keyword evidence="1" id="KW-0813">Transport</keyword>
<keyword evidence="11" id="KW-1185">Reference proteome</keyword>
<dbReference type="FunFam" id="3.40.50.300:FF:000032">
    <property type="entry name" value="Export ABC transporter ATP-binding protein"/>
    <property type="match status" value="1"/>
</dbReference>
<dbReference type="GO" id="GO:0046677">
    <property type="term" value="P:response to antibiotic"/>
    <property type="evidence" value="ECO:0007669"/>
    <property type="project" value="UniProtKB-KW"/>
</dbReference>
<dbReference type="InterPro" id="IPR003593">
    <property type="entry name" value="AAA+_ATPase"/>
</dbReference>
<keyword evidence="6" id="KW-0472">Membrane</keyword>
<dbReference type="SMART" id="SM00382">
    <property type="entry name" value="AAA"/>
    <property type="match status" value="1"/>
</dbReference>
<dbReference type="GO" id="GO:0098796">
    <property type="term" value="C:membrane protein complex"/>
    <property type="evidence" value="ECO:0007669"/>
    <property type="project" value="UniProtKB-ARBA"/>
</dbReference>
<evidence type="ECO:0000256" key="7">
    <source>
        <dbReference type="ARBA" id="ARBA00023251"/>
    </source>
</evidence>